<dbReference type="EMBL" id="SNVV01000005">
    <property type="protein sequence ID" value="TDN53565.1"/>
    <property type="molecule type" value="Genomic_DNA"/>
</dbReference>
<accession>A0A4R6E6M4</accession>
<keyword evidence="2" id="KW-1185">Reference proteome</keyword>
<protein>
    <submittedName>
        <fullName evidence="1">Uncharacterized protein DUF2478</fullName>
    </submittedName>
</protein>
<comment type="caution">
    <text evidence="1">The sequence shown here is derived from an EMBL/GenBank/DDBJ whole genome shotgun (WGS) entry which is preliminary data.</text>
</comment>
<dbReference type="OrthoDB" id="6050629at2"/>
<dbReference type="Proteomes" id="UP000295129">
    <property type="component" value="Unassembled WGS sequence"/>
</dbReference>
<name>A0A4R6E6M4_9RHOO</name>
<sequence length="175" mass="18059">MSSAPALPIAAIVYNPEIDVDALMAEAARQLSARGVRIGGVVQHEVPGLPGDPCGMALEDLESGERFALSQELGSGSEACRLDTAALAQAGAVLRGAMERGVDLLIVNKFGGQEVFGAGLRAEIGLAASNGVPLLTAVGERFLDDWRAFTGNAGQLLPAELEAVLAWWAGLPPRG</sequence>
<evidence type="ECO:0000313" key="2">
    <source>
        <dbReference type="Proteomes" id="UP000295129"/>
    </source>
</evidence>
<dbReference type="RefSeq" id="WP_133590262.1">
    <property type="nucleotide sequence ID" value="NZ_SNVV01000005.1"/>
</dbReference>
<proteinExistence type="predicted"/>
<organism evidence="1 2">
    <name type="scientific">Azoarcus indigens</name>
    <dbReference type="NCBI Taxonomy" id="29545"/>
    <lineage>
        <taxon>Bacteria</taxon>
        <taxon>Pseudomonadati</taxon>
        <taxon>Pseudomonadota</taxon>
        <taxon>Betaproteobacteria</taxon>
        <taxon>Rhodocyclales</taxon>
        <taxon>Zoogloeaceae</taxon>
        <taxon>Azoarcus</taxon>
    </lineage>
</organism>
<dbReference type="AlphaFoldDB" id="A0A4R6E6M4"/>
<gene>
    <name evidence="1" type="ORF">C7389_105240</name>
</gene>
<evidence type="ECO:0000313" key="1">
    <source>
        <dbReference type="EMBL" id="TDN53565.1"/>
    </source>
</evidence>
<dbReference type="InterPro" id="IPR018912">
    <property type="entry name" value="DUF2478"/>
</dbReference>
<reference evidence="1 2" key="1">
    <citation type="submission" date="2019-03" db="EMBL/GenBank/DDBJ databases">
        <title>Genomic Encyclopedia of Type Strains, Phase IV (KMG-IV): sequencing the most valuable type-strain genomes for metagenomic binning, comparative biology and taxonomic classification.</title>
        <authorList>
            <person name="Goeker M."/>
        </authorList>
    </citation>
    <scope>NUCLEOTIDE SEQUENCE [LARGE SCALE GENOMIC DNA]</scope>
    <source>
        <strain evidence="1 2">DSM 12121</strain>
    </source>
</reference>
<dbReference type="Pfam" id="PF10649">
    <property type="entry name" value="DUF2478"/>
    <property type="match status" value="1"/>
</dbReference>